<keyword evidence="2" id="KW-1185">Reference proteome</keyword>
<accession>A0AA38UH93</accession>
<proteinExistence type="predicted"/>
<evidence type="ECO:0000313" key="2">
    <source>
        <dbReference type="Proteomes" id="UP001163846"/>
    </source>
</evidence>
<dbReference type="EMBL" id="MU806029">
    <property type="protein sequence ID" value="KAJ3841737.1"/>
    <property type="molecule type" value="Genomic_DNA"/>
</dbReference>
<comment type="caution">
    <text evidence="1">The sequence shown here is derived from an EMBL/GenBank/DDBJ whole genome shotgun (WGS) entry which is preliminary data.</text>
</comment>
<dbReference type="Proteomes" id="UP001163846">
    <property type="component" value="Unassembled WGS sequence"/>
</dbReference>
<sequence>MAGIAVDDHDIILTLTLGLPSSVCDPIIISFDLTNPAKLTLDVVITRLLNEETHQTSSQSYPTAATPTINSSTNEALVVSPACQCPLNEITCFFCEKKKHYCDACHERKAWLSHKTSGGAHVAEGAFSAEDLWSNDDDDEAI</sequence>
<reference evidence="1" key="1">
    <citation type="submission" date="2022-08" db="EMBL/GenBank/DDBJ databases">
        <authorList>
            <consortium name="DOE Joint Genome Institute"/>
            <person name="Min B."/>
            <person name="Riley R."/>
            <person name="Sierra-Patev S."/>
            <person name="Naranjo-Ortiz M."/>
            <person name="Looney B."/>
            <person name="Konkel Z."/>
            <person name="Slot J.C."/>
            <person name="Sakamoto Y."/>
            <person name="Steenwyk J.L."/>
            <person name="Rokas A."/>
            <person name="Carro J."/>
            <person name="Camarero S."/>
            <person name="Ferreira P."/>
            <person name="Molpeceres G."/>
            <person name="Ruiz-Duenas F.J."/>
            <person name="Serrano A."/>
            <person name="Henrissat B."/>
            <person name="Drula E."/>
            <person name="Hughes K.W."/>
            <person name="Mata J.L."/>
            <person name="Ishikawa N.K."/>
            <person name="Vargas-Isla R."/>
            <person name="Ushijima S."/>
            <person name="Smith C.A."/>
            <person name="Ahrendt S."/>
            <person name="Andreopoulos W."/>
            <person name="He G."/>
            <person name="Labutti K."/>
            <person name="Lipzen A."/>
            <person name="Ng V."/>
            <person name="Sandor L."/>
            <person name="Barry K."/>
            <person name="Martinez A.T."/>
            <person name="Xiao Y."/>
            <person name="Gibbons J.G."/>
            <person name="Terashima K."/>
            <person name="Hibbett D.S."/>
            <person name="Grigoriev I.V."/>
        </authorList>
    </citation>
    <scope>NUCLEOTIDE SEQUENCE</scope>
    <source>
        <strain evidence="1">TFB9207</strain>
    </source>
</reference>
<dbReference type="AlphaFoldDB" id="A0AA38UH93"/>
<organism evidence="1 2">
    <name type="scientific">Lentinula raphanica</name>
    <dbReference type="NCBI Taxonomy" id="153919"/>
    <lineage>
        <taxon>Eukaryota</taxon>
        <taxon>Fungi</taxon>
        <taxon>Dikarya</taxon>
        <taxon>Basidiomycota</taxon>
        <taxon>Agaricomycotina</taxon>
        <taxon>Agaricomycetes</taxon>
        <taxon>Agaricomycetidae</taxon>
        <taxon>Agaricales</taxon>
        <taxon>Marasmiineae</taxon>
        <taxon>Omphalotaceae</taxon>
        <taxon>Lentinula</taxon>
    </lineage>
</organism>
<protein>
    <submittedName>
        <fullName evidence="1">Uncharacterized protein</fullName>
    </submittedName>
</protein>
<evidence type="ECO:0000313" key="1">
    <source>
        <dbReference type="EMBL" id="KAJ3841737.1"/>
    </source>
</evidence>
<name>A0AA38UH93_9AGAR</name>
<gene>
    <name evidence="1" type="ORF">F5878DRAFT_702794</name>
</gene>